<protein>
    <submittedName>
        <fullName evidence="1">Uncharacterized protein</fullName>
    </submittedName>
</protein>
<name>A0A2P2NJR6_RHIMU</name>
<reference evidence="1" key="1">
    <citation type="submission" date="2018-02" db="EMBL/GenBank/DDBJ databases">
        <title>Rhizophora mucronata_Transcriptome.</title>
        <authorList>
            <person name="Meera S.P."/>
            <person name="Sreeshan A."/>
            <person name="Augustine A."/>
        </authorList>
    </citation>
    <scope>NUCLEOTIDE SEQUENCE</scope>
    <source>
        <tissue evidence="1">Leaf</tissue>
    </source>
</reference>
<accession>A0A2P2NJR6</accession>
<dbReference type="AlphaFoldDB" id="A0A2P2NJR6"/>
<proteinExistence type="predicted"/>
<dbReference type="EMBL" id="GGEC01062190">
    <property type="protein sequence ID" value="MBX42674.1"/>
    <property type="molecule type" value="Transcribed_RNA"/>
</dbReference>
<organism evidence="1">
    <name type="scientific">Rhizophora mucronata</name>
    <name type="common">Asiatic mangrove</name>
    <dbReference type="NCBI Taxonomy" id="61149"/>
    <lineage>
        <taxon>Eukaryota</taxon>
        <taxon>Viridiplantae</taxon>
        <taxon>Streptophyta</taxon>
        <taxon>Embryophyta</taxon>
        <taxon>Tracheophyta</taxon>
        <taxon>Spermatophyta</taxon>
        <taxon>Magnoliopsida</taxon>
        <taxon>eudicotyledons</taxon>
        <taxon>Gunneridae</taxon>
        <taxon>Pentapetalae</taxon>
        <taxon>rosids</taxon>
        <taxon>fabids</taxon>
        <taxon>Malpighiales</taxon>
        <taxon>Rhizophoraceae</taxon>
        <taxon>Rhizophora</taxon>
    </lineage>
</organism>
<sequence>MNLHCPHCSKSTLSLPDSPYPSSWPPWLLQLAQHF</sequence>
<evidence type="ECO:0000313" key="1">
    <source>
        <dbReference type="EMBL" id="MBX42674.1"/>
    </source>
</evidence>